<feature type="active site" description="Acyl-ester intermediate" evidence="3">
    <location>
        <position position="223"/>
    </location>
</feature>
<dbReference type="PANTHER" id="PTHR46072:SF2">
    <property type="entry name" value="AMIDASE (EUROFUNG)"/>
    <property type="match status" value="1"/>
</dbReference>
<feature type="active site" description="Charge relay system" evidence="3">
    <location>
        <position position="124"/>
    </location>
</feature>
<dbReference type="PANTHER" id="PTHR46072">
    <property type="entry name" value="AMIDASE-RELATED-RELATED"/>
    <property type="match status" value="1"/>
</dbReference>
<dbReference type="AlphaFoldDB" id="A0A8H4KM77"/>
<accession>A0A8H4KM77</accession>
<dbReference type="SUPFAM" id="SSF75304">
    <property type="entry name" value="Amidase signature (AS) enzymes"/>
    <property type="match status" value="1"/>
</dbReference>
<dbReference type="GO" id="GO:0016787">
    <property type="term" value="F:hydrolase activity"/>
    <property type="evidence" value="ECO:0007669"/>
    <property type="project" value="UniProtKB-KW"/>
</dbReference>
<sequence length="544" mass="60099">MAPATIDPEPLPWQSTVQRKKQQQSDAIAKALAGLKSDPDLKNVDIGSLSDAINAANLIAKGQLTCKAVVQALIQRAIQVHEQTNCLTEIAFQDALQQAGDLDDYLANNKKPLGPLHGVVVTLKDQFNIKGHDTTMGYVGRSFDPARNDAVLVKMLKSLGAIVLAKSNLPQSIMWCETENPLWGLTTNPMNKNYTPGGSTGGEAVLLAGGACMLGWGTDIGGSIRIPSHMMGLYGFKPSSARLPYGGVPVSTDGQEHVPSSIGPMARSLDMIKFTMNSLIDSKPWENDARCAPLPWRGEMYEEVKSRPLVIGVLMDDGVVRPHPPITRVLREAIEALKLECHEIVEWNTDLHEQCIRTMDLFYTADGGEDIRQDVSKAGEPFIPHVQRLVNRGKAISVYEYWKLNKKKWELQQGYLEKWNSIQSASGKRVDVLLMPPMPHTAVPHGGCGWVGYTKVWNLLDYTALVIPGSRMKVEDVDVPFEYPVRGPEDEWSKGLWNKNKKEMGEMELPIGLQIVGRKLDEEKVLGAAEVIDRVVKTALKRKN</sequence>
<comment type="caution">
    <text evidence="7">The sequence shown here is derived from an EMBL/GenBank/DDBJ whole genome shotgun (WGS) entry which is preliminary data.</text>
</comment>
<dbReference type="EMBL" id="JAADJG010000195">
    <property type="protein sequence ID" value="KAF4452194.1"/>
    <property type="molecule type" value="Genomic_DNA"/>
</dbReference>
<dbReference type="InterPro" id="IPR036928">
    <property type="entry name" value="AS_sf"/>
</dbReference>
<reference evidence="7" key="1">
    <citation type="submission" date="2020-01" db="EMBL/GenBank/DDBJ databases">
        <title>Identification and distribution of gene clusters putatively required for synthesis of sphingolipid metabolism inhibitors in phylogenetically diverse species of the filamentous fungus Fusarium.</title>
        <authorList>
            <person name="Kim H.-S."/>
            <person name="Busman M."/>
            <person name="Brown D.W."/>
            <person name="Divon H."/>
            <person name="Uhlig S."/>
            <person name="Proctor R.H."/>
        </authorList>
    </citation>
    <scope>NUCLEOTIDE SEQUENCE</scope>
    <source>
        <strain evidence="7">NRRL 53441</strain>
    </source>
</reference>
<evidence type="ECO:0000256" key="1">
    <source>
        <dbReference type="ARBA" id="ARBA00009199"/>
    </source>
</evidence>
<dbReference type="Gene3D" id="3.90.1300.10">
    <property type="entry name" value="Amidase signature (AS) domain"/>
    <property type="match status" value="1"/>
</dbReference>
<evidence type="ECO:0000259" key="6">
    <source>
        <dbReference type="Pfam" id="PF01425"/>
    </source>
</evidence>
<feature type="binding site" evidence="4">
    <location>
        <position position="173"/>
    </location>
    <ligand>
        <name>substrate</name>
    </ligand>
</feature>
<name>A0A8H4KM77_9HYPO</name>
<evidence type="ECO:0000256" key="3">
    <source>
        <dbReference type="PIRSR" id="PIRSR001221-1"/>
    </source>
</evidence>
<proteinExistence type="inferred from homology"/>
<evidence type="ECO:0000313" key="7">
    <source>
        <dbReference type="EMBL" id="KAF4452194.1"/>
    </source>
</evidence>
<feature type="binding site" evidence="4">
    <location>
        <begin position="220"/>
        <end position="223"/>
    </location>
    <ligand>
        <name>substrate</name>
    </ligand>
</feature>
<dbReference type="InterPro" id="IPR023631">
    <property type="entry name" value="Amidase_dom"/>
</dbReference>
<feature type="active site" description="Charge relay system" evidence="3">
    <location>
        <position position="199"/>
    </location>
</feature>
<evidence type="ECO:0000256" key="4">
    <source>
        <dbReference type="PIRSR" id="PIRSR001221-2"/>
    </source>
</evidence>
<dbReference type="Pfam" id="PF01425">
    <property type="entry name" value="Amidase"/>
    <property type="match status" value="1"/>
</dbReference>
<keyword evidence="8" id="KW-1185">Reference proteome</keyword>
<feature type="domain" description="Amidase" evidence="6">
    <location>
        <begin position="69"/>
        <end position="526"/>
    </location>
</feature>
<protein>
    <recommendedName>
        <fullName evidence="6">Amidase domain-containing protein</fullName>
    </recommendedName>
</protein>
<evidence type="ECO:0000256" key="5">
    <source>
        <dbReference type="SAM" id="MobiDB-lite"/>
    </source>
</evidence>
<feature type="region of interest" description="Disordered" evidence="5">
    <location>
        <begin position="1"/>
        <end position="20"/>
    </location>
</feature>
<dbReference type="PIRSF" id="PIRSF001221">
    <property type="entry name" value="Amidase_fungi"/>
    <property type="match status" value="1"/>
</dbReference>
<comment type="similarity">
    <text evidence="1">Belongs to the amidase family.</text>
</comment>
<gene>
    <name evidence="7" type="ORF">F53441_4933</name>
</gene>
<evidence type="ECO:0000313" key="8">
    <source>
        <dbReference type="Proteomes" id="UP000605986"/>
    </source>
</evidence>
<dbReference type="Proteomes" id="UP000605986">
    <property type="component" value="Unassembled WGS sequence"/>
</dbReference>
<evidence type="ECO:0000256" key="2">
    <source>
        <dbReference type="ARBA" id="ARBA00022801"/>
    </source>
</evidence>
<dbReference type="OrthoDB" id="6428749at2759"/>
<feature type="binding site" evidence="4">
    <location>
        <position position="199"/>
    </location>
    <ligand>
        <name>substrate</name>
    </ligand>
</feature>
<keyword evidence="2" id="KW-0378">Hydrolase</keyword>
<organism evidence="7 8">
    <name type="scientific">Fusarium austroafricanum</name>
    <dbReference type="NCBI Taxonomy" id="2364996"/>
    <lineage>
        <taxon>Eukaryota</taxon>
        <taxon>Fungi</taxon>
        <taxon>Dikarya</taxon>
        <taxon>Ascomycota</taxon>
        <taxon>Pezizomycotina</taxon>
        <taxon>Sordariomycetes</taxon>
        <taxon>Hypocreomycetidae</taxon>
        <taxon>Hypocreales</taxon>
        <taxon>Nectriaceae</taxon>
        <taxon>Fusarium</taxon>
        <taxon>Fusarium concolor species complex</taxon>
    </lineage>
</organism>